<feature type="compositionally biased region" description="Polar residues" evidence="1">
    <location>
        <begin position="574"/>
        <end position="583"/>
    </location>
</feature>
<feature type="compositionally biased region" description="Pro residues" evidence="1">
    <location>
        <begin position="423"/>
        <end position="435"/>
    </location>
</feature>
<dbReference type="GeneID" id="39876386"/>
<feature type="compositionally biased region" description="Polar residues" evidence="1">
    <location>
        <begin position="440"/>
        <end position="454"/>
    </location>
</feature>
<dbReference type="EMBL" id="BDSA01000006">
    <property type="protein sequence ID" value="GBE62616.1"/>
    <property type="molecule type" value="Genomic_DNA"/>
</dbReference>
<evidence type="ECO:0000256" key="1">
    <source>
        <dbReference type="SAM" id="MobiDB-lite"/>
    </source>
</evidence>
<dbReference type="VEuPathDB" id="PiroplasmaDB:BOVATA_041090"/>
<feature type="compositionally biased region" description="Low complexity" evidence="1">
    <location>
        <begin position="584"/>
        <end position="596"/>
    </location>
</feature>
<protein>
    <submittedName>
        <fullName evidence="3">Ribosome binding protein</fullName>
    </submittedName>
</protein>
<dbReference type="RefSeq" id="XP_028868859.1">
    <property type="nucleotide sequence ID" value="XM_029013026.1"/>
</dbReference>
<feature type="compositionally biased region" description="Basic and acidic residues" evidence="1">
    <location>
        <begin position="411"/>
        <end position="421"/>
    </location>
</feature>
<evidence type="ECO:0000313" key="4">
    <source>
        <dbReference type="Proteomes" id="UP000236319"/>
    </source>
</evidence>
<accession>A0A2H6KHZ4</accession>
<keyword evidence="2" id="KW-0812">Transmembrane</keyword>
<dbReference type="Proteomes" id="UP000236319">
    <property type="component" value="Unassembled WGS sequence"/>
</dbReference>
<feature type="compositionally biased region" description="Basic and acidic residues" evidence="1">
    <location>
        <begin position="1056"/>
        <end position="1073"/>
    </location>
</feature>
<comment type="caution">
    <text evidence="3">The sequence shown here is derived from an EMBL/GenBank/DDBJ whole genome shotgun (WGS) entry which is preliminary data.</text>
</comment>
<evidence type="ECO:0000256" key="2">
    <source>
        <dbReference type="SAM" id="Phobius"/>
    </source>
</evidence>
<keyword evidence="2" id="KW-0472">Membrane</keyword>
<sequence>MEAHGVPLGTLKQCLQFLQWLHQSAAKQGEVAQSLYNRIQQYYTANYLKIDDVKKGLSPFLSAVSKFYERLCNDPAAGNYNDKSAEQICSALLECTPKFLAAIYFLEYCINNTFGSLGGGGWEKDFPGWEEDRWYFGYPQSGGDLQRYLRSTVDEGKYHNIPGLLPGGFGKNEVQYRTFWYSYYQGYSMAGDLANIVSKGNYNYFRSVFVTSAVADTGTHRENTANALSLVRTFCDIVKNDTSKDGGSLKAALEAGLNKLATKKSICWDDLKKHCTQLRTKLGTLFNTQKRFDFTGQATETKNLNKDELARHTANWLRENLNQVRGKLQNINTDDSVLKMQQNQLGDYFTRNFFPYGFRFRERFHLSDSDVRALLGDLSSVINELKRGTDGDLDRLKDILNGTYRNSCPDAPKEVVAEKKVPVVPPKKPEVPPAKVPDGTPNQGKKSEGAQNQGKKSEGNSPLPEVKSAVPSQPPSNPGASGPQGPKGPGPSVTSVAASGPTGTTDPAGSPPFPGASDQGQDPSNTAAPSIHPAASSTAVLSQAPSASGSSPRPTVVHGAGQPGGGGAGQQSGKPTSPSADHNSSSVAATSVVPAPGAGGSGAGGAPPKRSRCPNGVEEITVLNDQGYICQPKSIMRTPFLSEETLDDVWESQKKTLTEYKPKSSKTLQSTIPPNLRNPPSRPVPVPPLQPTDGRRGQGRPPVETQERDAEEGSQNVTFDIFADSTVVEDMSSDPMFEADSIPSFSTTGQELPDTLQAFRDGEVDFKSQEALRTIYEHNEKKLYKANLDGFKPHESSQKVGWDEAVDAMIDLDGAPLQDYSHIKEQSNSVAKIQNDLANVLDAKRYRDEQREWEIAQKEKELEEQRRIDEEDWKQKQLMSNAIDQQKKHKDLFGGGDVDIIPRSVRIEDYDHVPTTDIDLRISTRNVHPVADADALDIPSQHAPHSSEPPVFLDIVRPTKLTDDERFRPPDPFQAAVVDMDSFLDPSSVEISQPPEKQNLDRTEESVYGKDIYDDDLYIDVPDRPLQDPYGAAEGFSGLPNTNFDLDFAPGTFGFKDYEDPGIPRDPDRKTSGRDIPAFATPDQCSNPWYVPDSSSATVIPTPSPPPDSDHLPLLKTVREMLYWFVGLNQKGYISKIKEHVEGIIKDISSDASHPSDAIEVTGDPTQLTASHISNTLTQACLYAASVLHKIKHKDTSKAILMSDFSSEYSKLRYSSDPACLLCQLRDYVYACCHQLAFLKSQCNRNSTQGGWRDCQYGRDAKMSPLQAFLTDAPDSKFKTHPFDPRNICCKSRVRMGFREKDLPGTHETGGTLSTILSPICGGNDPLLTLSYLNCLTRRTPRTTGELVSFFHHFGNSLHRHPSTLSTLGSALSTAHDDCPDWDFLGEEDLQAVQDIRGSAPPNSNHNHDQGHPNTLSTLVGCDIDNSNCPQLMKTITYRAYTLYSPDFVHDYLSWTAYLAERLRESLLRLHYDLENLQCHDDKSLHQSTKALPLLYYHGFTPPYGMLQPPLSCSKVIAKLKQVVAGKPIASLMTCMDTFLWHIRAPFLYTIITLWLTATLYILHSLLYRMDVLRIRSHLLTTRASHLVDVKALLAGSRRMLSLYKDVDYFDDGPLEVLDIRK</sequence>
<feature type="compositionally biased region" description="Polar residues" evidence="1">
    <location>
        <begin position="535"/>
        <end position="553"/>
    </location>
</feature>
<reference evidence="3 4" key="1">
    <citation type="journal article" date="2017" name="BMC Genomics">
        <title>Whole-genome assembly of Babesia ovata and comparative genomics between closely related pathogens.</title>
        <authorList>
            <person name="Yamagishi J."/>
            <person name="Asada M."/>
            <person name="Hakimi H."/>
            <person name="Tanaka T.Q."/>
            <person name="Sugimoto C."/>
            <person name="Kawazu S."/>
        </authorList>
    </citation>
    <scope>NUCLEOTIDE SEQUENCE [LARGE SCALE GENOMIC DNA]</scope>
    <source>
        <strain evidence="3 4">Miyake</strain>
    </source>
</reference>
<keyword evidence="4" id="KW-1185">Reference proteome</keyword>
<feature type="transmembrane region" description="Helical" evidence="2">
    <location>
        <begin position="1547"/>
        <end position="1568"/>
    </location>
</feature>
<feature type="region of interest" description="Disordered" evidence="1">
    <location>
        <begin position="1055"/>
        <end position="1076"/>
    </location>
</feature>
<feature type="compositionally biased region" description="Pro residues" evidence="1">
    <location>
        <begin position="676"/>
        <end position="690"/>
    </location>
</feature>
<feature type="compositionally biased region" description="Gly residues" evidence="1">
    <location>
        <begin position="561"/>
        <end position="570"/>
    </location>
</feature>
<organism evidence="3 4">
    <name type="scientific">Babesia ovata</name>
    <dbReference type="NCBI Taxonomy" id="189622"/>
    <lineage>
        <taxon>Eukaryota</taxon>
        <taxon>Sar</taxon>
        <taxon>Alveolata</taxon>
        <taxon>Apicomplexa</taxon>
        <taxon>Aconoidasida</taxon>
        <taxon>Piroplasmida</taxon>
        <taxon>Babesiidae</taxon>
        <taxon>Babesia</taxon>
    </lineage>
</organism>
<feature type="region of interest" description="Disordered" evidence="1">
    <location>
        <begin position="656"/>
        <end position="715"/>
    </location>
</feature>
<gene>
    <name evidence="3" type="ORF">BOVATA_041090</name>
</gene>
<name>A0A2H6KHZ4_9APIC</name>
<evidence type="ECO:0000313" key="3">
    <source>
        <dbReference type="EMBL" id="GBE62616.1"/>
    </source>
</evidence>
<feature type="compositionally biased region" description="Polar residues" evidence="1">
    <location>
        <begin position="492"/>
        <end position="507"/>
    </location>
</feature>
<dbReference type="OrthoDB" id="6410656at2759"/>
<keyword evidence="2" id="KW-1133">Transmembrane helix</keyword>
<feature type="region of interest" description="Disordered" evidence="1">
    <location>
        <begin position="404"/>
        <end position="618"/>
    </location>
</feature>
<feature type="compositionally biased region" description="Polar residues" evidence="1">
    <location>
        <begin position="518"/>
        <end position="528"/>
    </location>
</feature>
<proteinExistence type="predicted"/>